<feature type="transmembrane region" description="Helical" evidence="6">
    <location>
        <begin position="21"/>
        <end position="44"/>
    </location>
</feature>
<organism evidence="9 10">
    <name type="scientific">Vibrio agarilyticus</name>
    <dbReference type="NCBI Taxonomy" id="2726741"/>
    <lineage>
        <taxon>Bacteria</taxon>
        <taxon>Pseudomonadati</taxon>
        <taxon>Pseudomonadota</taxon>
        <taxon>Gammaproteobacteria</taxon>
        <taxon>Vibrionales</taxon>
        <taxon>Vibrionaceae</taxon>
        <taxon>Vibrio</taxon>
    </lineage>
</organism>
<evidence type="ECO:0000259" key="8">
    <source>
        <dbReference type="Pfam" id="PF12704"/>
    </source>
</evidence>
<feature type="domain" description="ABC3 transporter permease C-terminal" evidence="7">
    <location>
        <begin position="693"/>
        <end position="801"/>
    </location>
</feature>
<dbReference type="EMBL" id="JABAIK010000009">
    <property type="protein sequence ID" value="NLS13325.1"/>
    <property type="molecule type" value="Genomic_DNA"/>
</dbReference>
<feature type="domain" description="MacB-like periplasmic core" evidence="8">
    <location>
        <begin position="28"/>
        <end position="224"/>
    </location>
</feature>
<evidence type="ECO:0000256" key="4">
    <source>
        <dbReference type="ARBA" id="ARBA00022989"/>
    </source>
</evidence>
<feature type="transmembrane region" description="Helical" evidence="6">
    <location>
        <begin position="687"/>
        <end position="712"/>
    </location>
</feature>
<dbReference type="Proteomes" id="UP000535589">
    <property type="component" value="Unassembled WGS sequence"/>
</dbReference>
<accession>A0A7X8TR31</accession>
<dbReference type="Pfam" id="PF12704">
    <property type="entry name" value="MacB_PCD"/>
    <property type="match status" value="1"/>
</dbReference>
<protein>
    <submittedName>
        <fullName evidence="9">FtsX-like permease family protein</fullName>
    </submittedName>
</protein>
<comment type="subcellular location">
    <subcellularLocation>
        <location evidence="1">Cell membrane</location>
        <topology evidence="1">Multi-pass membrane protein</topology>
    </subcellularLocation>
</comment>
<gene>
    <name evidence="9" type="ORF">HGP28_10520</name>
</gene>
<keyword evidence="4 6" id="KW-1133">Transmembrane helix</keyword>
<feature type="transmembrane region" description="Helical" evidence="6">
    <location>
        <begin position="346"/>
        <end position="369"/>
    </location>
</feature>
<feature type="transmembrane region" description="Helical" evidence="6">
    <location>
        <begin position="412"/>
        <end position="435"/>
    </location>
</feature>
<evidence type="ECO:0000256" key="3">
    <source>
        <dbReference type="ARBA" id="ARBA00022692"/>
    </source>
</evidence>
<feature type="domain" description="ABC3 transporter permease C-terminal" evidence="7">
    <location>
        <begin position="257"/>
        <end position="372"/>
    </location>
</feature>
<proteinExistence type="predicted"/>
<keyword evidence="10" id="KW-1185">Reference proteome</keyword>
<keyword evidence="2" id="KW-1003">Cell membrane</keyword>
<dbReference type="InterPro" id="IPR038766">
    <property type="entry name" value="Membrane_comp_ABC_pdt"/>
</dbReference>
<evidence type="ECO:0000256" key="6">
    <source>
        <dbReference type="SAM" id="Phobius"/>
    </source>
</evidence>
<comment type="caution">
    <text evidence="9">The sequence shown here is derived from an EMBL/GenBank/DDBJ whole genome shotgun (WGS) entry which is preliminary data.</text>
</comment>
<feature type="transmembrane region" description="Helical" evidence="6">
    <location>
        <begin position="779"/>
        <end position="799"/>
    </location>
</feature>
<dbReference type="RefSeq" id="WP_168836420.1">
    <property type="nucleotide sequence ID" value="NZ_JABAIK010000009.1"/>
</dbReference>
<evidence type="ECO:0000256" key="1">
    <source>
        <dbReference type="ARBA" id="ARBA00004651"/>
    </source>
</evidence>
<dbReference type="GO" id="GO:0005886">
    <property type="term" value="C:plasma membrane"/>
    <property type="evidence" value="ECO:0007669"/>
    <property type="project" value="UniProtKB-SubCell"/>
</dbReference>
<feature type="transmembrane region" description="Helical" evidence="6">
    <location>
        <begin position="456"/>
        <end position="478"/>
    </location>
</feature>
<feature type="transmembrane region" description="Helical" evidence="6">
    <location>
        <begin position="390"/>
        <end position="406"/>
    </location>
</feature>
<feature type="transmembrane region" description="Helical" evidence="6">
    <location>
        <begin position="299"/>
        <end position="326"/>
    </location>
</feature>
<reference evidence="9 10" key="1">
    <citation type="submission" date="2020-04" db="EMBL/GenBank/DDBJ databases">
        <title>Vibrio sp. SM6, a novel species isolated from seawater.</title>
        <authorList>
            <person name="Wang X."/>
        </authorList>
    </citation>
    <scope>NUCLEOTIDE SEQUENCE [LARGE SCALE GENOMIC DNA]</scope>
    <source>
        <strain evidence="9 10">SM6</strain>
    </source>
</reference>
<evidence type="ECO:0000256" key="5">
    <source>
        <dbReference type="ARBA" id="ARBA00023136"/>
    </source>
</evidence>
<dbReference type="AlphaFoldDB" id="A0A7X8TR31"/>
<keyword evidence="3 6" id="KW-0812">Transmembrane</keyword>
<feature type="transmembrane region" description="Helical" evidence="6">
    <location>
        <begin position="252"/>
        <end position="278"/>
    </location>
</feature>
<evidence type="ECO:0000256" key="2">
    <source>
        <dbReference type="ARBA" id="ARBA00022475"/>
    </source>
</evidence>
<feature type="transmembrane region" description="Helical" evidence="6">
    <location>
        <begin position="742"/>
        <end position="767"/>
    </location>
</feature>
<evidence type="ECO:0000259" key="7">
    <source>
        <dbReference type="Pfam" id="PF02687"/>
    </source>
</evidence>
<sequence>MSSNGLNQRLIRWSIEEIRHGTLWPISLALVLIIASIFSLAALADRMEQVMVKQGKAALMADTVYVSANPIPQALVSAVRQQERLQSAQMTRFATMAFSDEAMQLITVKAVDSAFPLLGSLQLQGAQGAQFEVNPGELWLDERIVSQLGVETGQSITLGDADLVVTGVIAAEPGLSFNPFQQMPAAYIHVSDLAATNAIQPGSRVQYRYYLLGDDNALAEAKALVELTPSDEWRDQDAASRSSEIFERTNQYLSLSVAIVILMAATTLVLTCHNYVLSRQQTIAMLKSIGASRRWIARWLLIQLGLLFVIASVVGVVIGMGLEVALRIPIKGLLPDPLPSYGVTPLILSLTSAILIAIPALGIPLSRLLSISAANAMQASATVSVSRRRYLLILVPFVPLIVAYYNNLMVWIVLGAIAALFVVLALVGTLSGRALRHLPLGTHFILAVSRINRSGLGTALQLGALSLSLMLLAIIWLVRTDLLADWQRTLPVDAPNVFSVNIADYELERYLQTLDEQGLARSPAFPLIRGRLSEINGRSINEISLSDDGRHDIDRELNLTWRDILPSYNVELEGQWGKPHSVSVEQSIAEDLGVTLGDELTFVISGQAYSANVISIRQVEWREMKPNFYFIFSPDVLAALPSSYFVSFRAEDTQQDVLNQLARQHPTVSMLDTRVMGAKIQSLVEQLVASITILAILGVVAGVLLIFTLLRLSLSQRQQELRLYRALGASRKRIRATIWAEFGILAVIAAFLAILAAEIAVGGIMVFGFDLTASLHPMLWIALPLIALTTLMLVVASVIKQLLVPINNSFG</sequence>
<dbReference type="PANTHER" id="PTHR30287">
    <property type="entry name" value="MEMBRANE COMPONENT OF PREDICTED ABC SUPERFAMILY METABOLITE UPTAKE TRANSPORTER"/>
    <property type="match status" value="1"/>
</dbReference>
<dbReference type="PANTHER" id="PTHR30287:SF1">
    <property type="entry name" value="INNER MEMBRANE PROTEIN"/>
    <property type="match status" value="1"/>
</dbReference>
<keyword evidence="5 6" id="KW-0472">Membrane</keyword>
<dbReference type="Pfam" id="PF02687">
    <property type="entry name" value="FtsX"/>
    <property type="match status" value="2"/>
</dbReference>
<dbReference type="InterPro" id="IPR003838">
    <property type="entry name" value="ABC3_permease_C"/>
</dbReference>
<evidence type="ECO:0000313" key="10">
    <source>
        <dbReference type="Proteomes" id="UP000535589"/>
    </source>
</evidence>
<dbReference type="InterPro" id="IPR025857">
    <property type="entry name" value="MacB_PCD"/>
</dbReference>
<name>A0A7X8TR31_9VIBR</name>
<evidence type="ECO:0000313" key="9">
    <source>
        <dbReference type="EMBL" id="NLS13325.1"/>
    </source>
</evidence>